<dbReference type="AlphaFoldDB" id="A0A495IEK2"/>
<name>A0A495IEK2_9MICO</name>
<dbReference type="Pfam" id="PF05962">
    <property type="entry name" value="HutD"/>
    <property type="match status" value="1"/>
</dbReference>
<dbReference type="OrthoDB" id="9800082at2"/>
<protein>
    <submittedName>
        <fullName evidence="1">HutD protein</fullName>
    </submittedName>
</protein>
<gene>
    <name evidence="1" type="ORF">C8E83_0658</name>
</gene>
<reference evidence="1 2" key="1">
    <citation type="submission" date="2018-10" db="EMBL/GenBank/DDBJ databases">
        <title>Sequencing the genomes of 1000 actinobacteria strains.</title>
        <authorList>
            <person name="Klenk H.-P."/>
        </authorList>
    </citation>
    <scope>NUCLEOTIDE SEQUENCE [LARGE SCALE GENOMIC DNA]</scope>
    <source>
        <strain evidence="1 2">DSM 17894</strain>
    </source>
</reference>
<dbReference type="RefSeq" id="WP_121368418.1">
    <property type="nucleotide sequence ID" value="NZ_RBKS01000001.1"/>
</dbReference>
<organism evidence="1 2">
    <name type="scientific">Frondihabitans australicus</name>
    <dbReference type="NCBI Taxonomy" id="386892"/>
    <lineage>
        <taxon>Bacteria</taxon>
        <taxon>Bacillati</taxon>
        <taxon>Actinomycetota</taxon>
        <taxon>Actinomycetes</taxon>
        <taxon>Micrococcales</taxon>
        <taxon>Microbacteriaceae</taxon>
        <taxon>Frondihabitans</taxon>
    </lineage>
</organism>
<dbReference type="InterPro" id="IPR011051">
    <property type="entry name" value="RmlC_Cupin_sf"/>
</dbReference>
<dbReference type="Gene3D" id="2.60.120.10">
    <property type="entry name" value="Jelly Rolls"/>
    <property type="match status" value="1"/>
</dbReference>
<proteinExistence type="predicted"/>
<evidence type="ECO:0000313" key="1">
    <source>
        <dbReference type="EMBL" id="RKR73565.1"/>
    </source>
</evidence>
<keyword evidence="2" id="KW-1185">Reference proteome</keyword>
<dbReference type="Proteomes" id="UP000280008">
    <property type="component" value="Unassembled WGS sequence"/>
</dbReference>
<comment type="caution">
    <text evidence="1">The sequence shown here is derived from an EMBL/GenBank/DDBJ whole genome shotgun (WGS) entry which is preliminary data.</text>
</comment>
<evidence type="ECO:0000313" key="2">
    <source>
        <dbReference type="Proteomes" id="UP000280008"/>
    </source>
</evidence>
<accession>A0A495IEK2</accession>
<dbReference type="SUPFAM" id="SSF51182">
    <property type="entry name" value="RmlC-like cupins"/>
    <property type="match status" value="1"/>
</dbReference>
<sequence>MIDPAPRILPALGREWQPWANGGGVSSTFVEGPDFRIALAVIDREGPFSDYSGFDRTLLHAGGPPLTLVVDGVPHALSVGRQLTFDGAAAVSAVGVSGPVQAFNLMVRRGVVSGSLSVSRTDVVEAGAGSETALVLLLTPATLADGRPLAPHDAVLPSRAPLVLAAPADVAVVRAAPVALA</sequence>
<dbReference type="InterPro" id="IPR010282">
    <property type="entry name" value="Uncharacterised_HutD/Ves"/>
</dbReference>
<dbReference type="InterPro" id="IPR014710">
    <property type="entry name" value="RmlC-like_jellyroll"/>
</dbReference>
<dbReference type="EMBL" id="RBKS01000001">
    <property type="protein sequence ID" value="RKR73565.1"/>
    <property type="molecule type" value="Genomic_DNA"/>
</dbReference>